<reference evidence="1" key="1">
    <citation type="submission" date="2022-10" db="EMBL/GenBank/DDBJ databases">
        <title>Completed Genome Sequence of two octocoral isolated bacterium, Endozoicomonas euniceicola EF212T and Endozoicomonas gorgoniicola PS125T.</title>
        <authorList>
            <person name="Chiou Y.-J."/>
            <person name="Chen Y.-H."/>
        </authorList>
    </citation>
    <scope>NUCLEOTIDE SEQUENCE</scope>
    <source>
        <strain evidence="1">EF212</strain>
    </source>
</reference>
<sequence length="122" mass="13607">MNPHSYNITVRRADFDGELFFEARVKELPDVAEYADTFDEAYALAIDTIETTAEVFAEKGKAMPVPYEPADDFSGRVTLRLAKSLHRNLAEGAEQEGVSLNQHINNILSKIVVNPRPMRAGI</sequence>
<evidence type="ECO:0000313" key="2">
    <source>
        <dbReference type="Proteomes" id="UP001163255"/>
    </source>
</evidence>
<protein>
    <submittedName>
        <fullName evidence="1">Toxin-antitoxin system HicB family antitoxin</fullName>
    </submittedName>
</protein>
<dbReference type="SUPFAM" id="SSF47598">
    <property type="entry name" value="Ribbon-helix-helix"/>
    <property type="match status" value="1"/>
</dbReference>
<evidence type="ECO:0000313" key="1">
    <source>
        <dbReference type="EMBL" id="UYM17570.1"/>
    </source>
</evidence>
<name>A0ABY6GXR7_9GAMM</name>
<proteinExistence type="predicted"/>
<dbReference type="EMBL" id="CP103300">
    <property type="protein sequence ID" value="UYM17570.1"/>
    <property type="molecule type" value="Genomic_DNA"/>
</dbReference>
<dbReference type="RefSeq" id="WP_262600190.1">
    <property type="nucleotide sequence ID" value="NZ_CP103300.1"/>
</dbReference>
<dbReference type="Gene3D" id="3.30.160.250">
    <property type="match status" value="1"/>
</dbReference>
<dbReference type="SUPFAM" id="SSF143100">
    <property type="entry name" value="TTHA1013/TTHA0281-like"/>
    <property type="match status" value="1"/>
</dbReference>
<organism evidence="1 2">
    <name type="scientific">Endozoicomonas euniceicola</name>
    <dbReference type="NCBI Taxonomy" id="1234143"/>
    <lineage>
        <taxon>Bacteria</taxon>
        <taxon>Pseudomonadati</taxon>
        <taxon>Pseudomonadota</taxon>
        <taxon>Gammaproteobacteria</taxon>
        <taxon>Oceanospirillales</taxon>
        <taxon>Endozoicomonadaceae</taxon>
        <taxon>Endozoicomonas</taxon>
    </lineage>
</organism>
<dbReference type="Proteomes" id="UP001163255">
    <property type="component" value="Chromosome"/>
</dbReference>
<dbReference type="InterPro" id="IPR010985">
    <property type="entry name" value="Ribbon_hlx_hlx"/>
</dbReference>
<dbReference type="InterPro" id="IPR035069">
    <property type="entry name" value="TTHA1013/TTHA0281-like"/>
</dbReference>
<accession>A0ABY6GXR7</accession>
<gene>
    <name evidence="1" type="ORF">NX720_06550</name>
</gene>
<keyword evidence="2" id="KW-1185">Reference proteome</keyword>
<dbReference type="Pfam" id="PF05534">
    <property type="entry name" value="HicB"/>
    <property type="match status" value="1"/>
</dbReference>
<dbReference type="InterPro" id="IPR008651">
    <property type="entry name" value="Uncharacterised_HicB"/>
</dbReference>